<dbReference type="PANTHER" id="PTHR43253:SF1">
    <property type="entry name" value="TRICORN PROTEASE HOMOLOG 2-RELATED"/>
    <property type="match status" value="1"/>
</dbReference>
<dbReference type="Pfam" id="PF03572">
    <property type="entry name" value="Peptidase_S41"/>
    <property type="match status" value="1"/>
</dbReference>
<dbReference type="EC" id="3.4.21.-" evidence="7"/>
<evidence type="ECO:0000259" key="10">
    <source>
        <dbReference type="SMART" id="SM00245"/>
    </source>
</evidence>
<dbReference type="InterPro" id="IPR029045">
    <property type="entry name" value="ClpP/crotonase-like_dom_sf"/>
</dbReference>
<evidence type="ECO:0000256" key="8">
    <source>
        <dbReference type="PIRSR" id="PIRSR036421-1"/>
    </source>
</evidence>
<feature type="region of interest" description="Disordered" evidence="9">
    <location>
        <begin position="543"/>
        <end position="581"/>
    </location>
</feature>
<organism evidence="11 12">
    <name type="scientific">Maribacter orientalis</name>
    <dbReference type="NCBI Taxonomy" id="228957"/>
    <lineage>
        <taxon>Bacteria</taxon>
        <taxon>Pseudomonadati</taxon>
        <taxon>Bacteroidota</taxon>
        <taxon>Flavobacteriia</taxon>
        <taxon>Flavobacteriales</taxon>
        <taxon>Flavobacteriaceae</taxon>
        <taxon>Maribacter</taxon>
    </lineage>
</organism>
<evidence type="ECO:0000256" key="3">
    <source>
        <dbReference type="ARBA" id="ARBA00022490"/>
    </source>
</evidence>
<protein>
    <recommendedName>
        <fullName evidence="7">Tricorn protease homolog</fullName>
        <ecNumber evidence="7">3.4.21.-</ecNumber>
    </recommendedName>
</protein>
<dbReference type="Gene3D" id="2.30.42.10">
    <property type="match status" value="1"/>
</dbReference>
<dbReference type="SUPFAM" id="SSF52096">
    <property type="entry name" value="ClpP/crotonase"/>
    <property type="match status" value="1"/>
</dbReference>
<feature type="active site" description="Nucleophile" evidence="8">
    <location>
        <position position="980"/>
    </location>
</feature>
<dbReference type="Proteomes" id="UP000198990">
    <property type="component" value="Unassembled WGS sequence"/>
</dbReference>
<keyword evidence="5 7" id="KW-0378">Hydrolase</keyword>
<feature type="active site" description="Charge relay system" evidence="8">
    <location>
        <position position="757"/>
    </location>
</feature>
<dbReference type="PIRSF" id="PIRSF036421">
    <property type="entry name" value="Tricorn_protease"/>
    <property type="match status" value="1"/>
</dbReference>
<comment type="similarity">
    <text evidence="2 7">Belongs to the peptidase S41B family.</text>
</comment>
<dbReference type="SUPFAM" id="SSF82171">
    <property type="entry name" value="DPP6 N-terminal domain-like"/>
    <property type="match status" value="1"/>
</dbReference>
<evidence type="ECO:0000313" key="11">
    <source>
        <dbReference type="EMBL" id="SEK35696.1"/>
    </source>
</evidence>
<dbReference type="OrthoDB" id="9815657at2"/>
<dbReference type="GO" id="GO:0008236">
    <property type="term" value="F:serine-type peptidase activity"/>
    <property type="evidence" value="ECO:0007669"/>
    <property type="project" value="UniProtKB-UniRule"/>
</dbReference>
<dbReference type="InterPro" id="IPR012393">
    <property type="entry name" value="Tricorn_protease"/>
</dbReference>
<dbReference type="Pfam" id="PF14685">
    <property type="entry name" value="PDZ_Tricorn"/>
    <property type="match status" value="1"/>
</dbReference>
<dbReference type="SUPFAM" id="SSF69304">
    <property type="entry name" value="Tricorn protease N-terminal domain"/>
    <property type="match status" value="1"/>
</dbReference>
<gene>
    <name evidence="11" type="ORF">SAMN04488008_101331</name>
</gene>
<dbReference type="Pfam" id="PF26549">
    <property type="entry name" value="Tricorn_N"/>
    <property type="match status" value="1"/>
</dbReference>
<keyword evidence="3 7" id="KW-0963">Cytoplasm</keyword>
<dbReference type="Pfam" id="PF26550">
    <property type="entry name" value="Tricorn_2nd"/>
    <property type="match status" value="1"/>
</dbReference>
<dbReference type="InterPro" id="IPR005151">
    <property type="entry name" value="Tail-specific_protease"/>
</dbReference>
<keyword evidence="6 7" id="KW-0720">Serine protease</keyword>
<dbReference type="InterPro" id="IPR036034">
    <property type="entry name" value="PDZ_sf"/>
</dbReference>
<dbReference type="InterPro" id="IPR015943">
    <property type="entry name" value="WD40/YVTN_repeat-like_dom_sf"/>
</dbReference>
<dbReference type="EMBL" id="FNZN01000001">
    <property type="protein sequence ID" value="SEK35696.1"/>
    <property type="molecule type" value="Genomic_DNA"/>
</dbReference>
<evidence type="ECO:0000256" key="7">
    <source>
        <dbReference type="PIRNR" id="PIRNR036421"/>
    </source>
</evidence>
<keyword evidence="12" id="KW-1185">Reference proteome</keyword>
<dbReference type="Gene3D" id="3.90.226.10">
    <property type="entry name" value="2-enoyl-CoA Hydratase, Chain A, domain 1"/>
    <property type="match status" value="1"/>
</dbReference>
<evidence type="ECO:0000256" key="9">
    <source>
        <dbReference type="SAM" id="MobiDB-lite"/>
    </source>
</evidence>
<dbReference type="CDD" id="cd07562">
    <property type="entry name" value="Peptidase_S41_TRI"/>
    <property type="match status" value="1"/>
</dbReference>
<dbReference type="Gene3D" id="2.120.10.60">
    <property type="entry name" value="Tricorn protease N-terminal domain"/>
    <property type="match status" value="1"/>
</dbReference>
<evidence type="ECO:0000256" key="6">
    <source>
        <dbReference type="ARBA" id="ARBA00022825"/>
    </source>
</evidence>
<dbReference type="SUPFAM" id="SSF50156">
    <property type="entry name" value="PDZ domain-like"/>
    <property type="match status" value="1"/>
</dbReference>
<accession>A0A1H7GBN6</accession>
<sequence length="1093" mass="122088">MNQLDSLKQRNLKLLFTLIAIPFLAIVTLEAQGTRLLRQPDISSSHITFAYGGDIWMSNINGGEAKRITSTQAVESNPYFSPDGNRIAFSSNRTGYQAVYVVPTEGGEAKQITWHPSGSLARGWSNDGTRILYASNRDTAPSPYNRLWTTGVTENIPSLVHPQWGFDGAFAPEGEHMIIDRVSRWDSEWRGYRGGQNTPLIILNTSTSEEELLPNESTTDIQPLWLGDVVYFISDRDLVANIWSYDTKTKELQQITEFKGADVKWLAGNENALAYEHEGYLHLLDLNTKTTKQLQIDIIGDFPWAATQWEDVSSSASAASLSPNGKRMIVESRGDIFTIPVEFGDSRNITETANAADRAPIWSPKGNQLAWFSDIEGKEYSLMLASQDGLDTPTSIAIGESKMAWDPSWSPDAKYIAFVDDDVRLRVLNLETKAIQTIDVGGTNIERGSITLNWSPDSNWLAYAKAGSNNFRQIFIWSVKDGQKRAITDVFADSFSPAWDLNHKQFYFLASTEVALGSGWANTSSMSASPSYAAYIINLQQDDPSPFKPKSDEETPDKETDDKKEGDKKKNKKGKDEKAPKKTVKIDFENLSRRTLSLPVPEREYSFIAAGPEGAIFLGEYVPNEKGLALKKFTLEDQKSKDFISGVEKVSITGNGEHLLANVNGQWNVMDTKGDSGEKGKTVKVDLQMKLDRSMEWKQMFEEAWRYERDYFYDPNLHGRDWNTVYERYAPLVPFIKHRADLTYVLDQVNGELSVGHSFVFGGDYPEVADSKMGMLGADMTVENNRWKIKRMYTTESWNPGLSGPLDAPGLNIKNDYYIVGINGDELKGTDNIYKHLDGTVDKQTIVHINSEPTFEGAWKEIVNPIKSENSLRQRTWVEDNRRIVDSLSNGRLGYVWVPNTSGQGYVSFNRYYFAQQDKDGAVIDERFNGGGLLDDYMVDLMTRSLRAGLTNEVPNGKPMQLPAGILGPKVLLINEMAGSGGDFFPWVFRQQKAGKLIGMTTWGGLVKSSVHYALVDGGALTSPDNAVFDPINNKWIAENIGVSPDIEVRQDALSLSKDKDPQLIRAVQELLKQLEVKTTIVPPKFSKPATGN</sequence>
<feature type="active site" description="Charge relay system" evidence="8">
    <location>
        <position position="1039"/>
    </location>
</feature>
<dbReference type="RefSeq" id="WP_091620033.1">
    <property type="nucleotide sequence ID" value="NZ_FNZN01000001.1"/>
</dbReference>
<dbReference type="GO" id="GO:0005737">
    <property type="term" value="C:cytoplasm"/>
    <property type="evidence" value="ECO:0007669"/>
    <property type="project" value="UniProtKB-SubCell"/>
</dbReference>
<dbReference type="InterPro" id="IPR029414">
    <property type="entry name" value="Tricorn_PDZ"/>
</dbReference>
<dbReference type="Gene3D" id="2.130.10.10">
    <property type="entry name" value="YVTN repeat-like/Quinoprotein amine dehydrogenase"/>
    <property type="match status" value="1"/>
</dbReference>
<keyword evidence="4 7" id="KW-0645">Protease</keyword>
<dbReference type="InterPro" id="IPR028204">
    <property type="entry name" value="Tricorn_C1"/>
</dbReference>
<dbReference type="Pfam" id="PF14684">
    <property type="entry name" value="Tricorn_C1"/>
    <property type="match status" value="1"/>
</dbReference>
<evidence type="ECO:0000256" key="1">
    <source>
        <dbReference type="ARBA" id="ARBA00004496"/>
    </source>
</evidence>
<dbReference type="SMART" id="SM00245">
    <property type="entry name" value="TSPc"/>
    <property type="match status" value="1"/>
</dbReference>
<feature type="domain" description="Tail specific protease" evidence="10">
    <location>
        <begin position="858"/>
        <end position="1050"/>
    </location>
</feature>
<comment type="subcellular location">
    <subcellularLocation>
        <location evidence="1 7">Cytoplasm</location>
    </subcellularLocation>
</comment>
<dbReference type="STRING" id="228957.SAMN04488008_101331"/>
<evidence type="ECO:0000256" key="5">
    <source>
        <dbReference type="ARBA" id="ARBA00022801"/>
    </source>
</evidence>
<comment type="function">
    <text evidence="7">Degrades oligopeptides.</text>
</comment>
<evidence type="ECO:0000256" key="2">
    <source>
        <dbReference type="ARBA" id="ARBA00008524"/>
    </source>
</evidence>
<evidence type="ECO:0000256" key="4">
    <source>
        <dbReference type="ARBA" id="ARBA00022670"/>
    </source>
</evidence>
<feature type="compositionally biased region" description="Basic and acidic residues" evidence="9">
    <location>
        <begin position="549"/>
        <end position="581"/>
    </location>
</feature>
<evidence type="ECO:0000313" key="12">
    <source>
        <dbReference type="Proteomes" id="UP000198990"/>
    </source>
</evidence>
<dbReference type="PANTHER" id="PTHR43253">
    <property type="entry name" value="TRICORN PROTEASE HOMOLOG 2-RELATED"/>
    <property type="match status" value="1"/>
</dbReference>
<dbReference type="Gene3D" id="3.30.750.44">
    <property type="match status" value="1"/>
</dbReference>
<name>A0A1H7GBN6_9FLAO</name>
<reference evidence="12" key="1">
    <citation type="submission" date="2016-10" db="EMBL/GenBank/DDBJ databases">
        <authorList>
            <person name="Varghese N."/>
            <person name="Submissions S."/>
        </authorList>
    </citation>
    <scope>NUCLEOTIDE SEQUENCE [LARGE SCALE GENOMIC DNA]</scope>
    <source>
        <strain evidence="12">DSM 16471</strain>
    </source>
</reference>
<dbReference type="AlphaFoldDB" id="A0A1H7GBN6"/>
<proteinExistence type="inferred from homology"/>
<dbReference type="GO" id="GO:0006508">
    <property type="term" value="P:proteolysis"/>
    <property type="evidence" value="ECO:0007669"/>
    <property type="project" value="UniProtKB-UniRule"/>
</dbReference>